<reference evidence="5 6" key="1">
    <citation type="submission" date="2015-09" db="EMBL/GenBank/DDBJ databases">
        <authorList>
            <consortium name="Pathogen Informatics"/>
        </authorList>
    </citation>
    <scope>NUCLEOTIDE SEQUENCE [LARGE SCALE GENOMIC DNA]</scope>
    <source>
        <strain evidence="5 6">2789STDY5834928</strain>
    </source>
</reference>
<comment type="similarity">
    <text evidence="1 4">Belongs to the bacterial ribosomal protein bS6 family.</text>
</comment>
<dbReference type="Gene3D" id="3.30.70.60">
    <property type="match status" value="1"/>
</dbReference>
<dbReference type="GO" id="GO:0005840">
    <property type="term" value="C:ribosome"/>
    <property type="evidence" value="ECO:0007669"/>
    <property type="project" value="UniProtKB-KW"/>
</dbReference>
<dbReference type="InterPro" id="IPR000529">
    <property type="entry name" value="Ribosomal_bS6"/>
</dbReference>
<dbReference type="EMBL" id="CZBY01000004">
    <property type="protein sequence ID" value="CUQ83409.1"/>
    <property type="molecule type" value="Genomic_DNA"/>
</dbReference>
<evidence type="ECO:0000313" key="6">
    <source>
        <dbReference type="Proteomes" id="UP000095662"/>
    </source>
</evidence>
<keyword evidence="4" id="KW-0699">rRNA-binding</keyword>
<dbReference type="InterPro" id="IPR035980">
    <property type="entry name" value="Ribosomal_bS6_sf"/>
</dbReference>
<evidence type="ECO:0000256" key="1">
    <source>
        <dbReference type="ARBA" id="ARBA00009512"/>
    </source>
</evidence>
<dbReference type="GO" id="GO:1990904">
    <property type="term" value="C:ribonucleoprotein complex"/>
    <property type="evidence" value="ECO:0007669"/>
    <property type="project" value="UniProtKB-KW"/>
</dbReference>
<evidence type="ECO:0000256" key="2">
    <source>
        <dbReference type="ARBA" id="ARBA00035104"/>
    </source>
</evidence>
<keyword evidence="4 5" id="KW-0689">Ribosomal protein</keyword>
<dbReference type="InterPro" id="IPR014717">
    <property type="entry name" value="Transl_elong_EF1B/ribsomal_bS6"/>
</dbReference>
<gene>
    <name evidence="4 5" type="primary">rpsF</name>
    <name evidence="5" type="ORF">ERS852540_00681</name>
</gene>
<comment type="function">
    <text evidence="2 4">Binds together with bS18 to 16S ribosomal RNA.</text>
</comment>
<sequence>MAKLSEKYEAVVVFSLKNGEDAVKALVAKFSDLIKEHGTLVDVDEWGARKLAYEINYETDGYYVVYSFDSKPDFPMEFERIINITDGVLRSLVTVRK</sequence>
<evidence type="ECO:0000256" key="4">
    <source>
        <dbReference type="HAMAP-Rule" id="MF_00360"/>
    </source>
</evidence>
<evidence type="ECO:0000313" key="5">
    <source>
        <dbReference type="EMBL" id="CUQ83409.1"/>
    </source>
</evidence>
<dbReference type="NCBIfam" id="TIGR00166">
    <property type="entry name" value="S6"/>
    <property type="match status" value="1"/>
</dbReference>
<name>A0A174ZET3_9FIRM</name>
<dbReference type="GO" id="GO:0005737">
    <property type="term" value="C:cytoplasm"/>
    <property type="evidence" value="ECO:0007669"/>
    <property type="project" value="UniProtKB-ARBA"/>
</dbReference>
<dbReference type="STRING" id="39492.ERS852540_00681"/>
<dbReference type="GO" id="GO:0003735">
    <property type="term" value="F:structural constituent of ribosome"/>
    <property type="evidence" value="ECO:0007669"/>
    <property type="project" value="InterPro"/>
</dbReference>
<dbReference type="Proteomes" id="UP000095662">
    <property type="component" value="Unassembled WGS sequence"/>
</dbReference>
<dbReference type="GO" id="GO:0006412">
    <property type="term" value="P:translation"/>
    <property type="evidence" value="ECO:0007669"/>
    <property type="project" value="UniProtKB-UniRule"/>
</dbReference>
<keyword evidence="4" id="KW-0694">RNA-binding</keyword>
<protein>
    <recommendedName>
        <fullName evidence="3 4">Small ribosomal subunit protein bS6</fullName>
    </recommendedName>
</protein>
<dbReference type="GO" id="GO:0070181">
    <property type="term" value="F:small ribosomal subunit rRNA binding"/>
    <property type="evidence" value="ECO:0007669"/>
    <property type="project" value="TreeGrafter"/>
</dbReference>
<accession>A0A174ZET3</accession>
<dbReference type="AlphaFoldDB" id="A0A174ZET3"/>
<dbReference type="HAMAP" id="MF_00360">
    <property type="entry name" value="Ribosomal_bS6"/>
    <property type="match status" value="1"/>
</dbReference>
<dbReference type="PANTHER" id="PTHR21011:SF1">
    <property type="entry name" value="SMALL RIBOSOMAL SUBUNIT PROTEIN BS6M"/>
    <property type="match status" value="1"/>
</dbReference>
<dbReference type="InterPro" id="IPR020814">
    <property type="entry name" value="Ribosomal_S6_plastid/chlpt"/>
</dbReference>
<dbReference type="OrthoDB" id="9812702at2"/>
<dbReference type="SUPFAM" id="SSF54995">
    <property type="entry name" value="Ribosomal protein S6"/>
    <property type="match status" value="1"/>
</dbReference>
<keyword evidence="4" id="KW-0687">Ribonucleoprotein</keyword>
<dbReference type="CDD" id="cd00473">
    <property type="entry name" value="bS6"/>
    <property type="match status" value="1"/>
</dbReference>
<organism evidence="5 6">
    <name type="scientific">[Eubacterium] siraeum</name>
    <dbReference type="NCBI Taxonomy" id="39492"/>
    <lineage>
        <taxon>Bacteria</taxon>
        <taxon>Bacillati</taxon>
        <taxon>Bacillota</taxon>
        <taxon>Clostridia</taxon>
        <taxon>Eubacteriales</taxon>
        <taxon>Oscillospiraceae</taxon>
        <taxon>Oscillospiraceae incertae sedis</taxon>
    </lineage>
</organism>
<proteinExistence type="inferred from homology"/>
<dbReference type="Pfam" id="PF01250">
    <property type="entry name" value="Ribosomal_S6"/>
    <property type="match status" value="1"/>
</dbReference>
<evidence type="ECO:0000256" key="3">
    <source>
        <dbReference type="ARBA" id="ARBA00035294"/>
    </source>
</evidence>
<dbReference type="PANTHER" id="PTHR21011">
    <property type="entry name" value="MITOCHONDRIAL 28S RIBOSOMAL PROTEIN S6"/>
    <property type="match status" value="1"/>
</dbReference>